<evidence type="ECO:0000313" key="2">
    <source>
        <dbReference type="EMBL" id="AVI50377.1"/>
    </source>
</evidence>
<feature type="transmembrane region" description="Helical" evidence="1">
    <location>
        <begin position="35"/>
        <end position="53"/>
    </location>
</feature>
<keyword evidence="3" id="KW-1185">Reference proteome</keyword>
<dbReference type="EMBL" id="CP027062">
    <property type="protein sequence ID" value="AVI50377.1"/>
    <property type="molecule type" value="Genomic_DNA"/>
</dbReference>
<accession>A0A2S0HUM1</accession>
<keyword evidence="1" id="KW-1133">Transmembrane helix</keyword>
<feature type="transmembrane region" description="Helical" evidence="1">
    <location>
        <begin position="5"/>
        <end position="23"/>
    </location>
</feature>
<name>A0A2S0HUM1_9FLAO</name>
<dbReference type="RefSeq" id="WP_105215174.1">
    <property type="nucleotide sequence ID" value="NZ_CP027062.1"/>
</dbReference>
<reference evidence="2 3" key="1">
    <citation type="submission" date="2018-02" db="EMBL/GenBank/DDBJ databases">
        <title>Genomic analysis of the strain RR4-38 isolated from a seawater recirculating aquaculture system.</title>
        <authorList>
            <person name="Kim Y.-S."/>
            <person name="Jang Y.H."/>
            <person name="Kim K.-H."/>
        </authorList>
    </citation>
    <scope>NUCLEOTIDE SEQUENCE [LARGE SCALE GENOMIC DNA]</scope>
    <source>
        <strain evidence="2 3">RR4-38</strain>
    </source>
</reference>
<dbReference type="OrthoDB" id="1453319at2"/>
<protein>
    <submittedName>
        <fullName evidence="2">Uncharacterized protein</fullName>
    </submittedName>
</protein>
<evidence type="ECO:0000313" key="3">
    <source>
        <dbReference type="Proteomes" id="UP000238442"/>
    </source>
</evidence>
<sequence>MKAAIYIFIAIAAGLIIFNITKLDFDNLFEGDSQVAAISILASACVILLMLILRSSRKISGKK</sequence>
<proteinExistence type="predicted"/>
<dbReference type="AlphaFoldDB" id="A0A2S0HUM1"/>
<organism evidence="2 3">
    <name type="scientific">Pukyongia salina</name>
    <dbReference type="NCBI Taxonomy" id="2094025"/>
    <lineage>
        <taxon>Bacteria</taxon>
        <taxon>Pseudomonadati</taxon>
        <taxon>Bacteroidota</taxon>
        <taxon>Flavobacteriia</taxon>
        <taxon>Flavobacteriales</taxon>
        <taxon>Flavobacteriaceae</taxon>
        <taxon>Pukyongia</taxon>
    </lineage>
</organism>
<gene>
    <name evidence="2" type="ORF">C5O00_04045</name>
</gene>
<keyword evidence="1" id="KW-0472">Membrane</keyword>
<dbReference type="KEGG" id="aue:C5O00_04045"/>
<keyword evidence="1" id="KW-0812">Transmembrane</keyword>
<evidence type="ECO:0000256" key="1">
    <source>
        <dbReference type="SAM" id="Phobius"/>
    </source>
</evidence>
<dbReference type="Proteomes" id="UP000238442">
    <property type="component" value="Chromosome"/>
</dbReference>